<dbReference type="Gene3D" id="1.10.510.10">
    <property type="entry name" value="Transferase(Phosphotransferase) domain 1"/>
    <property type="match status" value="1"/>
</dbReference>
<dbReference type="SUPFAM" id="SSF56112">
    <property type="entry name" value="Protein kinase-like (PK-like)"/>
    <property type="match status" value="1"/>
</dbReference>
<name>A0ABR2IQZ0_9EUKA</name>
<protein>
    <recommendedName>
        <fullName evidence="2">Protein kinase domain-containing protein</fullName>
    </recommendedName>
</protein>
<dbReference type="InterPro" id="IPR006597">
    <property type="entry name" value="Sel1-like"/>
</dbReference>
<sequence>MSNYTNNYSSRHDNLCKSIRITVLSVSGIETQEPQQYCVRVNFPREELEYMSPRIKSCGPIQFKYITRFVPDEILRNDLSLIFYDPLRITLFTFVDGKRKCITVFPIDLTPLITRKQIKISKKTISNSLQCALTINVELKWESSFDRNARRKANLRIFNYSDFESVQTISQTPTETYQIVKQKKSDKIYAMKILTHNDRLAALSQGADHESDALVTFNHPSILHIVGFIPRRFINRQQSAIVMDYIPNGTLLSAIESKNPPPDWSATTKSKIIYGIAFGLQLLHTNGLMHNDLTPNSILLDENYEPLIGEIGLARTETSNLEVKDLVYKAPEILLDKPYDTSADVYSFGMIVYHLVTGSMPYAGYTAPELMKAIIHGIKPSLPFDTSRNLVQLIDMCISYDPLQRPKLEDLVKTVYPSNGRNNRKSEIDTYIQNNGSNLFVFPGTVYDEFFDFCDRMNGRVHFTTKSAKSFDYTSDKTKGPKKMTSMERIILAAKSGNAYSQFIYALLTKKDKIEADYFKLAADSGITEAQYDFGVMLADGIVVAKDMRQAAIYFKSAADKGNAKAQLNIGMLHAEGKFIPKNDREAIRYFMESARQGNVKAQLNLGLMWMNGRGVRRSESEAIKYYKMAADQGDPQAMYNLAIMMWKGRGNVRNEAMAVRYFKKAADAGLVKAMFSMGLALLEGRGVPKNEGKASHYFKVAADSGMPPAQLNMSILLSKGQGVARNELDSLKYIKEAADNGEPEAQSLIGMMLLSGKGVVKHDVALAAKYLGDAAANGSTKAMVNIGMMFLKGLGVQKSDAIAAKCFKVAASKGNEKAKRNLEMMINAGRIKG</sequence>
<evidence type="ECO:0000259" key="2">
    <source>
        <dbReference type="PROSITE" id="PS50011"/>
    </source>
</evidence>
<dbReference type="Gene3D" id="1.25.40.10">
    <property type="entry name" value="Tetratricopeptide repeat domain"/>
    <property type="match status" value="1"/>
</dbReference>
<accession>A0ABR2IQZ0</accession>
<dbReference type="InterPro" id="IPR011009">
    <property type="entry name" value="Kinase-like_dom_sf"/>
</dbReference>
<comment type="similarity">
    <text evidence="1">Belongs to the sel-1 family.</text>
</comment>
<dbReference type="EMBL" id="JAPFFF010000015">
    <property type="protein sequence ID" value="KAK8866997.1"/>
    <property type="molecule type" value="Genomic_DNA"/>
</dbReference>
<dbReference type="Gene3D" id="3.30.200.20">
    <property type="entry name" value="Phosphorylase Kinase, domain 1"/>
    <property type="match status" value="1"/>
</dbReference>
<dbReference type="Pfam" id="PF00069">
    <property type="entry name" value="Pkinase"/>
    <property type="match status" value="1"/>
</dbReference>
<organism evidence="3 4">
    <name type="scientific">Tritrichomonas musculus</name>
    <dbReference type="NCBI Taxonomy" id="1915356"/>
    <lineage>
        <taxon>Eukaryota</taxon>
        <taxon>Metamonada</taxon>
        <taxon>Parabasalia</taxon>
        <taxon>Tritrichomonadida</taxon>
        <taxon>Tritrichomonadidae</taxon>
        <taxon>Tritrichomonas</taxon>
    </lineage>
</organism>
<dbReference type="PANTHER" id="PTHR11102:SF160">
    <property type="entry name" value="ERAD-ASSOCIATED E3 UBIQUITIN-PROTEIN LIGASE COMPONENT HRD3"/>
    <property type="match status" value="1"/>
</dbReference>
<gene>
    <name evidence="3" type="ORF">M9Y10_009966</name>
</gene>
<feature type="domain" description="Protein kinase" evidence="2">
    <location>
        <begin position="163"/>
        <end position="419"/>
    </location>
</feature>
<dbReference type="SMART" id="SM00671">
    <property type="entry name" value="SEL1"/>
    <property type="match status" value="8"/>
</dbReference>
<reference evidence="3 4" key="1">
    <citation type="submission" date="2024-04" db="EMBL/GenBank/DDBJ databases">
        <title>Tritrichomonas musculus Genome.</title>
        <authorList>
            <person name="Alves-Ferreira E."/>
            <person name="Grigg M."/>
            <person name="Lorenzi H."/>
            <person name="Galac M."/>
        </authorList>
    </citation>
    <scope>NUCLEOTIDE SEQUENCE [LARGE SCALE GENOMIC DNA]</scope>
    <source>
        <strain evidence="3 4">EAF2021</strain>
    </source>
</reference>
<dbReference type="PANTHER" id="PTHR11102">
    <property type="entry name" value="SEL-1-LIKE PROTEIN"/>
    <property type="match status" value="1"/>
</dbReference>
<proteinExistence type="inferred from homology"/>
<evidence type="ECO:0000313" key="4">
    <source>
        <dbReference type="Proteomes" id="UP001470230"/>
    </source>
</evidence>
<dbReference type="InterPro" id="IPR050767">
    <property type="entry name" value="Sel1_AlgK"/>
</dbReference>
<keyword evidence="4" id="KW-1185">Reference proteome</keyword>
<dbReference type="InterPro" id="IPR000719">
    <property type="entry name" value="Prot_kinase_dom"/>
</dbReference>
<dbReference type="Proteomes" id="UP001470230">
    <property type="component" value="Unassembled WGS sequence"/>
</dbReference>
<evidence type="ECO:0000313" key="3">
    <source>
        <dbReference type="EMBL" id="KAK8866997.1"/>
    </source>
</evidence>
<dbReference type="SUPFAM" id="SSF81901">
    <property type="entry name" value="HCP-like"/>
    <property type="match status" value="2"/>
</dbReference>
<comment type="caution">
    <text evidence="3">The sequence shown here is derived from an EMBL/GenBank/DDBJ whole genome shotgun (WGS) entry which is preliminary data.</text>
</comment>
<dbReference type="PROSITE" id="PS50011">
    <property type="entry name" value="PROTEIN_KINASE_DOM"/>
    <property type="match status" value="1"/>
</dbReference>
<dbReference type="InterPro" id="IPR011990">
    <property type="entry name" value="TPR-like_helical_dom_sf"/>
</dbReference>
<dbReference type="Pfam" id="PF08238">
    <property type="entry name" value="Sel1"/>
    <property type="match status" value="8"/>
</dbReference>
<evidence type="ECO:0000256" key="1">
    <source>
        <dbReference type="ARBA" id="ARBA00038101"/>
    </source>
</evidence>